<sequence>MMLTFFFDCNGPLFLDFLPQKCTIDSPQYCSILTELRKANSQAFSRSKTAFFMITPDHMFIVKPREPYTNSVGNCLNTQHKTQDLSPCEFHIFGPPKKIFEVKVAVQDFFKKHKSFYTKGIDLPPNENSVASQC</sequence>
<name>A0A8X6U8D5_NEPPI</name>
<dbReference type="GO" id="GO:0003676">
    <property type="term" value="F:nucleic acid binding"/>
    <property type="evidence" value="ECO:0007669"/>
    <property type="project" value="InterPro"/>
</dbReference>
<comment type="caution">
    <text evidence="1">The sequence shown here is derived from an EMBL/GenBank/DDBJ whole genome shotgun (WGS) entry which is preliminary data.</text>
</comment>
<dbReference type="Proteomes" id="UP000887013">
    <property type="component" value="Unassembled WGS sequence"/>
</dbReference>
<dbReference type="InterPro" id="IPR001888">
    <property type="entry name" value="Transposase_1"/>
</dbReference>
<proteinExistence type="predicted"/>
<reference evidence="1" key="1">
    <citation type="submission" date="2020-08" db="EMBL/GenBank/DDBJ databases">
        <title>Multicomponent nature underlies the extraordinary mechanical properties of spider dragline silk.</title>
        <authorList>
            <person name="Kono N."/>
            <person name="Nakamura H."/>
            <person name="Mori M."/>
            <person name="Yoshida Y."/>
            <person name="Ohtoshi R."/>
            <person name="Malay A.D."/>
            <person name="Moran D.A.P."/>
            <person name="Tomita M."/>
            <person name="Numata K."/>
            <person name="Arakawa K."/>
        </authorList>
    </citation>
    <scope>NUCLEOTIDE SEQUENCE</scope>
</reference>
<organism evidence="1 2">
    <name type="scientific">Nephila pilipes</name>
    <name type="common">Giant wood spider</name>
    <name type="synonym">Nephila maculata</name>
    <dbReference type="NCBI Taxonomy" id="299642"/>
    <lineage>
        <taxon>Eukaryota</taxon>
        <taxon>Metazoa</taxon>
        <taxon>Ecdysozoa</taxon>
        <taxon>Arthropoda</taxon>
        <taxon>Chelicerata</taxon>
        <taxon>Arachnida</taxon>
        <taxon>Araneae</taxon>
        <taxon>Araneomorphae</taxon>
        <taxon>Entelegynae</taxon>
        <taxon>Araneoidea</taxon>
        <taxon>Nephilidae</taxon>
        <taxon>Nephila</taxon>
    </lineage>
</organism>
<dbReference type="Pfam" id="PF01359">
    <property type="entry name" value="Transposase_1"/>
    <property type="match status" value="1"/>
</dbReference>
<gene>
    <name evidence="1" type="primary">marinerT_85</name>
    <name evidence="1" type="ORF">NPIL_337851</name>
</gene>
<evidence type="ECO:0000313" key="2">
    <source>
        <dbReference type="Proteomes" id="UP000887013"/>
    </source>
</evidence>
<evidence type="ECO:0000313" key="1">
    <source>
        <dbReference type="EMBL" id="GFT91859.1"/>
    </source>
</evidence>
<dbReference type="Gene3D" id="3.30.420.10">
    <property type="entry name" value="Ribonuclease H-like superfamily/Ribonuclease H"/>
    <property type="match status" value="1"/>
</dbReference>
<dbReference type="InterPro" id="IPR036397">
    <property type="entry name" value="RNaseH_sf"/>
</dbReference>
<dbReference type="EMBL" id="BMAW01120975">
    <property type="protein sequence ID" value="GFT91859.1"/>
    <property type="molecule type" value="Genomic_DNA"/>
</dbReference>
<accession>A0A8X6U8D5</accession>
<dbReference type="AlphaFoldDB" id="A0A8X6U8D5"/>
<keyword evidence="2" id="KW-1185">Reference proteome</keyword>
<protein>
    <submittedName>
        <fullName evidence="1">Mariner Mos1 transposase</fullName>
    </submittedName>
</protein>